<gene>
    <name evidence="2" type="ORF">GSCOC_T00035726001</name>
</gene>
<dbReference type="AlphaFoldDB" id="A0A068UVK6"/>
<protein>
    <submittedName>
        <fullName evidence="2">Uncharacterized protein</fullName>
    </submittedName>
</protein>
<proteinExistence type="predicted"/>
<accession>A0A068UVK6</accession>
<dbReference type="Gramene" id="CDP12279">
    <property type="protein sequence ID" value="CDP12279"/>
    <property type="gene ID" value="GSCOC_T00035726001"/>
</dbReference>
<evidence type="ECO:0000313" key="2">
    <source>
        <dbReference type="EMBL" id="CDP12279.1"/>
    </source>
</evidence>
<dbReference type="InParanoid" id="A0A068UVK6"/>
<dbReference type="Proteomes" id="UP000295252">
    <property type="component" value="Chromosome VI"/>
</dbReference>
<sequence>MNAAKQSQISDSLEVGDRMNREVGTNDAEINKEVGTNDAEINKCEMNKKVSSIADILEV</sequence>
<dbReference type="EMBL" id="HG739147">
    <property type="protein sequence ID" value="CDP12279.1"/>
    <property type="molecule type" value="Genomic_DNA"/>
</dbReference>
<evidence type="ECO:0000313" key="3">
    <source>
        <dbReference type="Proteomes" id="UP000295252"/>
    </source>
</evidence>
<feature type="compositionally biased region" description="Polar residues" evidence="1">
    <location>
        <begin position="1"/>
        <end position="11"/>
    </location>
</feature>
<evidence type="ECO:0000256" key="1">
    <source>
        <dbReference type="SAM" id="MobiDB-lite"/>
    </source>
</evidence>
<keyword evidence="3" id="KW-1185">Reference proteome</keyword>
<reference evidence="3" key="1">
    <citation type="journal article" date="2014" name="Science">
        <title>The coffee genome provides insight into the convergent evolution of caffeine biosynthesis.</title>
        <authorList>
            <person name="Denoeud F."/>
            <person name="Carretero-Paulet L."/>
            <person name="Dereeper A."/>
            <person name="Droc G."/>
            <person name="Guyot R."/>
            <person name="Pietrella M."/>
            <person name="Zheng C."/>
            <person name="Alberti A."/>
            <person name="Anthony F."/>
            <person name="Aprea G."/>
            <person name="Aury J.M."/>
            <person name="Bento P."/>
            <person name="Bernard M."/>
            <person name="Bocs S."/>
            <person name="Campa C."/>
            <person name="Cenci A."/>
            <person name="Combes M.C."/>
            <person name="Crouzillat D."/>
            <person name="Da Silva C."/>
            <person name="Daddiego L."/>
            <person name="De Bellis F."/>
            <person name="Dussert S."/>
            <person name="Garsmeur O."/>
            <person name="Gayraud T."/>
            <person name="Guignon V."/>
            <person name="Jahn K."/>
            <person name="Jamilloux V."/>
            <person name="Joet T."/>
            <person name="Labadie K."/>
            <person name="Lan T."/>
            <person name="Leclercq J."/>
            <person name="Lepelley M."/>
            <person name="Leroy T."/>
            <person name="Li L.T."/>
            <person name="Librado P."/>
            <person name="Lopez L."/>
            <person name="Munoz A."/>
            <person name="Noel B."/>
            <person name="Pallavicini A."/>
            <person name="Perrotta G."/>
            <person name="Poncet V."/>
            <person name="Pot D."/>
            <person name="Priyono X."/>
            <person name="Rigoreau M."/>
            <person name="Rouard M."/>
            <person name="Rozas J."/>
            <person name="Tranchant-Dubreuil C."/>
            <person name="VanBuren R."/>
            <person name="Zhang Q."/>
            <person name="Andrade A.C."/>
            <person name="Argout X."/>
            <person name="Bertrand B."/>
            <person name="de Kochko A."/>
            <person name="Graziosi G."/>
            <person name="Henry R.J."/>
            <person name="Jayarama X."/>
            <person name="Ming R."/>
            <person name="Nagai C."/>
            <person name="Rounsley S."/>
            <person name="Sankoff D."/>
            <person name="Giuliano G."/>
            <person name="Albert V.A."/>
            <person name="Wincker P."/>
            <person name="Lashermes P."/>
        </authorList>
    </citation>
    <scope>NUCLEOTIDE SEQUENCE [LARGE SCALE GENOMIC DNA]</scope>
    <source>
        <strain evidence="3">cv. DH200-94</strain>
    </source>
</reference>
<name>A0A068UVK6_COFCA</name>
<organism evidence="2 3">
    <name type="scientific">Coffea canephora</name>
    <name type="common">Robusta coffee</name>
    <dbReference type="NCBI Taxonomy" id="49390"/>
    <lineage>
        <taxon>Eukaryota</taxon>
        <taxon>Viridiplantae</taxon>
        <taxon>Streptophyta</taxon>
        <taxon>Embryophyta</taxon>
        <taxon>Tracheophyta</taxon>
        <taxon>Spermatophyta</taxon>
        <taxon>Magnoliopsida</taxon>
        <taxon>eudicotyledons</taxon>
        <taxon>Gunneridae</taxon>
        <taxon>Pentapetalae</taxon>
        <taxon>asterids</taxon>
        <taxon>lamiids</taxon>
        <taxon>Gentianales</taxon>
        <taxon>Rubiaceae</taxon>
        <taxon>Ixoroideae</taxon>
        <taxon>Gardenieae complex</taxon>
        <taxon>Bertiereae - Coffeeae clade</taxon>
        <taxon>Coffeeae</taxon>
        <taxon>Coffea</taxon>
    </lineage>
</organism>
<feature type="region of interest" description="Disordered" evidence="1">
    <location>
        <begin position="1"/>
        <end position="30"/>
    </location>
</feature>